<sequence>MSSPPAEERVDRILAIARRILAEPGITADDELTEHGGTSLSIVRIVAETSRTLHLDINPRDLDGTVTVRNLARVATAAA</sequence>
<evidence type="ECO:0000313" key="3">
    <source>
        <dbReference type="Proteomes" id="UP001589867"/>
    </source>
</evidence>
<dbReference type="Pfam" id="PF00550">
    <property type="entry name" value="PP-binding"/>
    <property type="match status" value="1"/>
</dbReference>
<dbReference type="Gene3D" id="1.10.1200.10">
    <property type="entry name" value="ACP-like"/>
    <property type="match status" value="1"/>
</dbReference>
<comment type="caution">
    <text evidence="2">The sequence shown here is derived from an EMBL/GenBank/DDBJ whole genome shotgun (WGS) entry which is preliminary data.</text>
</comment>
<dbReference type="InterPro" id="IPR009081">
    <property type="entry name" value="PP-bd_ACP"/>
</dbReference>
<dbReference type="InterPro" id="IPR036736">
    <property type="entry name" value="ACP-like_sf"/>
</dbReference>
<proteinExistence type="predicted"/>
<protein>
    <submittedName>
        <fullName evidence="2">Acyl carrier protein</fullName>
    </submittedName>
</protein>
<dbReference type="Proteomes" id="UP001589867">
    <property type="component" value="Unassembled WGS sequence"/>
</dbReference>
<dbReference type="RefSeq" id="WP_377247785.1">
    <property type="nucleotide sequence ID" value="NZ_JBHLUH010000009.1"/>
</dbReference>
<keyword evidence="3" id="KW-1185">Reference proteome</keyword>
<feature type="domain" description="Carrier" evidence="1">
    <location>
        <begin position="4"/>
        <end position="79"/>
    </location>
</feature>
<name>A0ABV6LZD6_9ACTN</name>
<evidence type="ECO:0000259" key="1">
    <source>
        <dbReference type="PROSITE" id="PS50075"/>
    </source>
</evidence>
<dbReference type="EMBL" id="JBHLUH010000009">
    <property type="protein sequence ID" value="MFC0527589.1"/>
    <property type="molecule type" value="Genomic_DNA"/>
</dbReference>
<reference evidence="2 3" key="1">
    <citation type="submission" date="2024-09" db="EMBL/GenBank/DDBJ databases">
        <authorList>
            <person name="Sun Q."/>
            <person name="Mori K."/>
        </authorList>
    </citation>
    <scope>NUCLEOTIDE SEQUENCE [LARGE SCALE GENOMIC DNA]</scope>
    <source>
        <strain evidence="2 3">TBRC 3947</strain>
    </source>
</reference>
<dbReference type="SUPFAM" id="SSF47336">
    <property type="entry name" value="ACP-like"/>
    <property type="match status" value="1"/>
</dbReference>
<evidence type="ECO:0000313" key="2">
    <source>
        <dbReference type="EMBL" id="MFC0527589.1"/>
    </source>
</evidence>
<accession>A0ABV6LZD6</accession>
<gene>
    <name evidence="2" type="ORF">ACFFIA_07955</name>
</gene>
<organism evidence="2 3">
    <name type="scientific">Phytohabitans kaempferiae</name>
    <dbReference type="NCBI Taxonomy" id="1620943"/>
    <lineage>
        <taxon>Bacteria</taxon>
        <taxon>Bacillati</taxon>
        <taxon>Actinomycetota</taxon>
        <taxon>Actinomycetes</taxon>
        <taxon>Micromonosporales</taxon>
        <taxon>Micromonosporaceae</taxon>
    </lineage>
</organism>
<dbReference type="PROSITE" id="PS50075">
    <property type="entry name" value="CARRIER"/>
    <property type="match status" value="1"/>
</dbReference>